<evidence type="ECO:0000256" key="5">
    <source>
        <dbReference type="SAM" id="MobiDB-lite"/>
    </source>
</evidence>
<evidence type="ECO:0000313" key="7">
    <source>
        <dbReference type="EMBL" id="WEW57606.1"/>
    </source>
</evidence>
<keyword evidence="8" id="KW-1185">Reference proteome</keyword>
<dbReference type="SUPFAM" id="SSF103473">
    <property type="entry name" value="MFS general substrate transporter"/>
    <property type="match status" value="1"/>
</dbReference>
<keyword evidence="2 6" id="KW-0812">Transmembrane</keyword>
<feature type="transmembrane region" description="Helical" evidence="6">
    <location>
        <begin position="264"/>
        <end position="286"/>
    </location>
</feature>
<feature type="transmembrane region" description="Helical" evidence="6">
    <location>
        <begin position="53"/>
        <end position="76"/>
    </location>
</feature>
<gene>
    <name evidence="7" type="ORF">PRK78_003073</name>
</gene>
<comment type="subcellular location">
    <subcellularLocation>
        <location evidence="1">Membrane</location>
        <topology evidence="1">Multi-pass membrane protein</topology>
    </subcellularLocation>
</comment>
<organism evidence="7 8">
    <name type="scientific">Emydomyces testavorans</name>
    <dbReference type="NCBI Taxonomy" id="2070801"/>
    <lineage>
        <taxon>Eukaryota</taxon>
        <taxon>Fungi</taxon>
        <taxon>Dikarya</taxon>
        <taxon>Ascomycota</taxon>
        <taxon>Pezizomycotina</taxon>
        <taxon>Eurotiomycetes</taxon>
        <taxon>Eurotiomycetidae</taxon>
        <taxon>Onygenales</taxon>
        <taxon>Nannizziopsiaceae</taxon>
        <taxon>Emydomyces</taxon>
    </lineage>
</organism>
<dbReference type="Gene3D" id="1.20.1250.20">
    <property type="entry name" value="MFS general substrate transporter like domains"/>
    <property type="match status" value="1"/>
</dbReference>
<evidence type="ECO:0000256" key="2">
    <source>
        <dbReference type="ARBA" id="ARBA00022692"/>
    </source>
</evidence>
<sequence>MDKSTATEHGSMRTPADAEQPTSDQEEPKVDDKLLNGGMLSDCWRTEERGKAIAIYSIAPFIGPVAGPIAGGYLAQYTSWRWIFWSTSIFDAVIQIFAFIFLRETYAPKILGAKAKRLRRETGNPEFHTEWETPNRSFGQILRKNLVRPFVMLFTQPAIQILGLYRAYLYGLMYLVLATFPLVWEQAYHFSPGTASLHYISLGVGFVIGLQICAPINDRVYCALKRRYSHPGRPEFRIPLLIPSGLLVPVGIFIYGWTTHYRTHWIIPDVGCAIFATGLIIGFQCVQSYVVDAYSRYAASATGAVAFLRTMAGFGFPLFGGELYEKLGLGWGNSLLGIISVVLGILAPWGLWAFGERLRACSTYCAG</sequence>
<dbReference type="InterPro" id="IPR011701">
    <property type="entry name" value="MFS"/>
</dbReference>
<feature type="transmembrane region" description="Helical" evidence="6">
    <location>
        <begin position="82"/>
        <end position="102"/>
    </location>
</feature>
<protein>
    <recommendedName>
        <fullName evidence="9">Major facilitator superfamily (MFS) profile domain-containing protein</fullName>
    </recommendedName>
</protein>
<name>A0AAF0DHH9_9EURO</name>
<evidence type="ECO:0000256" key="4">
    <source>
        <dbReference type="ARBA" id="ARBA00023136"/>
    </source>
</evidence>
<evidence type="ECO:0000256" key="3">
    <source>
        <dbReference type="ARBA" id="ARBA00022989"/>
    </source>
</evidence>
<dbReference type="PANTHER" id="PTHR23502">
    <property type="entry name" value="MAJOR FACILITATOR SUPERFAMILY"/>
    <property type="match status" value="1"/>
</dbReference>
<dbReference type="EMBL" id="CP120628">
    <property type="protein sequence ID" value="WEW57606.1"/>
    <property type="molecule type" value="Genomic_DNA"/>
</dbReference>
<proteinExistence type="predicted"/>
<keyword evidence="3 6" id="KW-1133">Transmembrane helix</keyword>
<evidence type="ECO:0008006" key="9">
    <source>
        <dbReference type="Google" id="ProtNLM"/>
    </source>
</evidence>
<dbReference type="GO" id="GO:0016020">
    <property type="term" value="C:membrane"/>
    <property type="evidence" value="ECO:0007669"/>
    <property type="project" value="UniProtKB-SubCell"/>
</dbReference>
<dbReference type="GO" id="GO:0022857">
    <property type="term" value="F:transmembrane transporter activity"/>
    <property type="evidence" value="ECO:0007669"/>
    <property type="project" value="InterPro"/>
</dbReference>
<feature type="region of interest" description="Disordered" evidence="5">
    <location>
        <begin position="1"/>
        <end position="32"/>
    </location>
</feature>
<reference evidence="7" key="1">
    <citation type="submission" date="2023-03" db="EMBL/GenBank/DDBJ databases">
        <title>Emydomyces testavorans Genome Sequence.</title>
        <authorList>
            <person name="Hoyer L."/>
        </authorList>
    </citation>
    <scope>NUCLEOTIDE SEQUENCE</scope>
    <source>
        <strain evidence="7">16-2883</strain>
    </source>
</reference>
<evidence type="ECO:0000313" key="8">
    <source>
        <dbReference type="Proteomes" id="UP001219355"/>
    </source>
</evidence>
<accession>A0AAF0DHH9</accession>
<dbReference type="InterPro" id="IPR036259">
    <property type="entry name" value="MFS_trans_sf"/>
</dbReference>
<feature type="transmembrane region" description="Helical" evidence="6">
    <location>
        <begin position="331"/>
        <end position="354"/>
    </location>
</feature>
<dbReference type="Proteomes" id="UP001219355">
    <property type="component" value="Chromosome 2"/>
</dbReference>
<dbReference type="PANTHER" id="PTHR23502:SF60">
    <property type="entry name" value="MAJOR FACILITATOR SUPERFAMILY (MFS) PROFILE DOMAIN-CONTAINING PROTEIN-RELATED"/>
    <property type="match status" value="1"/>
</dbReference>
<dbReference type="Pfam" id="PF07690">
    <property type="entry name" value="MFS_1"/>
    <property type="match status" value="1"/>
</dbReference>
<feature type="transmembrane region" description="Helical" evidence="6">
    <location>
        <begin position="196"/>
        <end position="217"/>
    </location>
</feature>
<evidence type="ECO:0000256" key="1">
    <source>
        <dbReference type="ARBA" id="ARBA00004141"/>
    </source>
</evidence>
<evidence type="ECO:0000256" key="6">
    <source>
        <dbReference type="SAM" id="Phobius"/>
    </source>
</evidence>
<feature type="transmembrane region" description="Helical" evidence="6">
    <location>
        <begin position="167"/>
        <end position="184"/>
    </location>
</feature>
<dbReference type="AlphaFoldDB" id="A0AAF0DHH9"/>
<keyword evidence="4 6" id="KW-0472">Membrane</keyword>
<feature type="transmembrane region" description="Helical" evidence="6">
    <location>
        <begin position="238"/>
        <end position="258"/>
    </location>
</feature>
<feature type="transmembrane region" description="Helical" evidence="6">
    <location>
        <begin position="298"/>
        <end position="319"/>
    </location>
</feature>